<dbReference type="Pfam" id="PF01753">
    <property type="entry name" value="zf-MYND"/>
    <property type="match status" value="1"/>
</dbReference>
<keyword evidence="2 4" id="KW-0863">Zinc-finger</keyword>
<evidence type="ECO:0000256" key="4">
    <source>
        <dbReference type="PROSITE-ProRule" id="PRU00134"/>
    </source>
</evidence>
<dbReference type="Gene3D" id="6.10.140.2220">
    <property type="match status" value="1"/>
</dbReference>
<evidence type="ECO:0000313" key="7">
    <source>
        <dbReference type="Proteomes" id="UP000815677"/>
    </source>
</evidence>
<accession>A0ABQ0LAR4</accession>
<evidence type="ECO:0000256" key="1">
    <source>
        <dbReference type="ARBA" id="ARBA00022723"/>
    </source>
</evidence>
<protein>
    <recommendedName>
        <fullName evidence="5">MYND-type domain-containing protein</fullName>
    </recommendedName>
</protein>
<dbReference type="SUPFAM" id="SSF144232">
    <property type="entry name" value="HIT/MYND zinc finger-like"/>
    <property type="match status" value="1"/>
</dbReference>
<organism evidence="6 7">
    <name type="scientific">Mycena chlorophos</name>
    <name type="common">Agaric fungus</name>
    <name type="synonym">Agaricus chlorophos</name>
    <dbReference type="NCBI Taxonomy" id="658473"/>
    <lineage>
        <taxon>Eukaryota</taxon>
        <taxon>Fungi</taxon>
        <taxon>Dikarya</taxon>
        <taxon>Basidiomycota</taxon>
        <taxon>Agaricomycotina</taxon>
        <taxon>Agaricomycetes</taxon>
        <taxon>Agaricomycetidae</taxon>
        <taxon>Agaricales</taxon>
        <taxon>Marasmiineae</taxon>
        <taxon>Mycenaceae</taxon>
        <taxon>Mycena</taxon>
    </lineage>
</organism>
<keyword evidence="3" id="KW-0862">Zinc</keyword>
<gene>
    <name evidence="6" type="ORF">MCHLO_05646</name>
</gene>
<keyword evidence="1" id="KW-0479">Metal-binding</keyword>
<sequence>MSRLLALFVMPPTDPKLLSMPRAFCAECRFFGGDLLRACSRCRRAHYCNPTCQRKNWKVHKQSCFTHQQLQDAGFDEATLTVTEWNGHWLAALPTWALWSANLGNQPMDFLAYNCFLLEVRPKITQPRDAASCFSVIGAGMIDDVAVEAGARSDVEFMAVYHRLPRAANTLRIFVRVFADVNAGQDTVSHALLGQRSTASPSSSLPTRHQGSFAVGSFHTLETIFAPLWRYPLRDKTHSAVFFSLFESKFAHHIEHGEDTAHVVALFSTRYKIHQGREIEVDLGLMQDLVQVVNKFKEKGLLEKTMNDHDNWIVFNLDGRWQVWAVRAFRHPTSSVVRDLINRLPRVQAFLRSPPLSLPHKMASPGSQTASDTEVLVPVVDTIAGLPSLNDDKLDKVALQLTGLYTHEGKIAKSVSAILAEATIGMDANNNNRFLYNDQPLELVFVLMPRSTLAYNNGILGNVVNKNWQGNPSAWPANITFSDPRKDMYTKKTTSPDGEFSWEVNVFANSFDHVPRQFDYSFSSTPIQSVLNTVRSCFEEMDKKITKWSESKEKKRKPAAHGPEAKMFLSARRPVFVPDSAYLVDEGRMSEYDEAYNIPDITGQADLRMNRIPQVFVYDAATKSEVEVSFHQIHKMPSSAVYSVTIVPYIYTHRGYTNWDFRLVSLRVVGKRLASLMESPRKLVTKRKLVVLDLSDDEEEPKGKHAKK</sequence>
<feature type="domain" description="MYND-type" evidence="5">
    <location>
        <begin position="25"/>
        <end position="64"/>
    </location>
</feature>
<evidence type="ECO:0000259" key="5">
    <source>
        <dbReference type="PROSITE" id="PS50865"/>
    </source>
</evidence>
<dbReference type="EMBL" id="DF844314">
    <property type="protein sequence ID" value="GAT48224.1"/>
    <property type="molecule type" value="Genomic_DNA"/>
</dbReference>
<dbReference type="Proteomes" id="UP000815677">
    <property type="component" value="Unassembled WGS sequence"/>
</dbReference>
<keyword evidence="7" id="KW-1185">Reference proteome</keyword>
<evidence type="ECO:0000256" key="3">
    <source>
        <dbReference type="ARBA" id="ARBA00022833"/>
    </source>
</evidence>
<reference evidence="6" key="1">
    <citation type="submission" date="2014-09" db="EMBL/GenBank/DDBJ databases">
        <title>Genome sequence of the luminous mushroom Mycena chlorophos for searching fungal bioluminescence genes.</title>
        <authorList>
            <person name="Tanaka Y."/>
            <person name="Kasuga D."/>
            <person name="Oba Y."/>
            <person name="Hase S."/>
            <person name="Sato K."/>
            <person name="Oba Y."/>
            <person name="Sakakibara Y."/>
        </authorList>
    </citation>
    <scope>NUCLEOTIDE SEQUENCE</scope>
</reference>
<dbReference type="PROSITE" id="PS50865">
    <property type="entry name" value="ZF_MYND_2"/>
    <property type="match status" value="1"/>
</dbReference>
<dbReference type="PROSITE" id="PS01360">
    <property type="entry name" value="ZF_MYND_1"/>
    <property type="match status" value="1"/>
</dbReference>
<dbReference type="InterPro" id="IPR002893">
    <property type="entry name" value="Znf_MYND"/>
</dbReference>
<evidence type="ECO:0000313" key="6">
    <source>
        <dbReference type="EMBL" id="GAT48224.1"/>
    </source>
</evidence>
<name>A0ABQ0LAR4_MYCCL</name>
<proteinExistence type="predicted"/>
<evidence type="ECO:0000256" key="2">
    <source>
        <dbReference type="ARBA" id="ARBA00022771"/>
    </source>
</evidence>